<dbReference type="PANTHER" id="PTHR47765:SF2">
    <property type="entry name" value="EXONUCLEASE MUT-7 HOMOLOG"/>
    <property type="match status" value="1"/>
</dbReference>
<dbReference type="InterPro" id="IPR052408">
    <property type="entry name" value="Exonuclease_MUT-7-like"/>
</dbReference>
<evidence type="ECO:0000313" key="4">
    <source>
        <dbReference type="Proteomes" id="UP000239757"/>
    </source>
</evidence>
<evidence type="ECO:0000313" key="3">
    <source>
        <dbReference type="EMBL" id="PPR95288.1"/>
    </source>
</evidence>
<evidence type="ECO:0000256" key="1">
    <source>
        <dbReference type="SAM" id="MobiDB-lite"/>
    </source>
</evidence>
<dbReference type="GO" id="GO:0006139">
    <property type="term" value="P:nucleobase-containing compound metabolic process"/>
    <property type="evidence" value="ECO:0007669"/>
    <property type="project" value="InterPro"/>
</dbReference>
<protein>
    <recommendedName>
        <fullName evidence="2">3'-5' exonuclease domain-containing protein</fullName>
    </recommendedName>
</protein>
<dbReference type="GO" id="GO:0008408">
    <property type="term" value="F:3'-5' exonuclease activity"/>
    <property type="evidence" value="ECO:0007669"/>
    <property type="project" value="InterPro"/>
</dbReference>
<dbReference type="EMBL" id="KZ666326">
    <property type="protein sequence ID" value="PPR95288.1"/>
    <property type="molecule type" value="Genomic_DNA"/>
</dbReference>
<dbReference type="Proteomes" id="UP000239757">
    <property type="component" value="Unassembled WGS sequence"/>
</dbReference>
<accession>A0A2P5WW13</accession>
<sequence length="656" mass="75302">MGFEEKAIKLQVKEEKACETKRICLHAFTDLTYVAPIVFLYLLKECYVHGNLKATKRFRALQLQVHQVLCNSPQPGPATFVAYCLYILPIFGSYCEGFSHLIVSAFHRFLKTAATTGDSLEAKIIAVRLFLDIVEGSIDHDERIAVKILEVFDIKLTDIEKVASQSKAKNDRRFHSVKAFLEQYIFGFIESESYMTAVNLLEHFSIRQSGESFLVKMIEKKQFRAAEKWATFMGKPMLSMLIREYVGRNKLKSAYLIVKKNNLQQEFPDVHHKYKESALKKLAEKACWDVAEAKANGDRQLVEYLVYLAMEAGYLEKVDELCNRYCLEGFPKAQDCIIKAYNSQICMPSSCVEGDTLHCLTFLLTQLKTTNTNYTARCLLRLKADSHATSYDFLQNMKQIFLQHCFLNLNELGVEDIIWVDELNGLGKATCHIEGSKVVGLDCEWKPNYVKGSKPNKVSIMQIASDKKVFILDLIKLYNDVPDVLDNCLTHILRSPRILKLGYNFQCDVKQLAQSYGDLECFKCFNMLLDIQNMFKDPRGGLSGLAEKILGASLNKTRRNSNWEQRPLSQNQLEYAALDAAVLIQIFYRVCDHSHTADALDEHNKIEWKSYIAKVNTIWVLFRIILQVSHMDNLRKSRKESRLRKEPELEVKDNEA</sequence>
<dbReference type="Gene3D" id="3.30.420.10">
    <property type="entry name" value="Ribonuclease H-like superfamily/Ribonuclease H"/>
    <property type="match status" value="1"/>
</dbReference>
<organism evidence="3 4">
    <name type="scientific">Gossypium barbadense</name>
    <name type="common">Sea Island cotton</name>
    <name type="synonym">Hibiscus barbadensis</name>
    <dbReference type="NCBI Taxonomy" id="3634"/>
    <lineage>
        <taxon>Eukaryota</taxon>
        <taxon>Viridiplantae</taxon>
        <taxon>Streptophyta</taxon>
        <taxon>Embryophyta</taxon>
        <taxon>Tracheophyta</taxon>
        <taxon>Spermatophyta</taxon>
        <taxon>Magnoliopsida</taxon>
        <taxon>eudicotyledons</taxon>
        <taxon>Gunneridae</taxon>
        <taxon>Pentapetalae</taxon>
        <taxon>rosids</taxon>
        <taxon>malvids</taxon>
        <taxon>Malvales</taxon>
        <taxon>Malvaceae</taxon>
        <taxon>Malvoideae</taxon>
        <taxon>Gossypium</taxon>
    </lineage>
</organism>
<feature type="compositionally biased region" description="Basic and acidic residues" evidence="1">
    <location>
        <begin position="643"/>
        <end position="656"/>
    </location>
</feature>
<dbReference type="InterPro" id="IPR012337">
    <property type="entry name" value="RNaseH-like_sf"/>
</dbReference>
<dbReference type="OrthoDB" id="10261556at2759"/>
<dbReference type="GO" id="GO:0003676">
    <property type="term" value="F:nucleic acid binding"/>
    <property type="evidence" value="ECO:0007669"/>
    <property type="project" value="InterPro"/>
</dbReference>
<evidence type="ECO:0000259" key="2">
    <source>
        <dbReference type="SMART" id="SM00474"/>
    </source>
</evidence>
<feature type="region of interest" description="Disordered" evidence="1">
    <location>
        <begin position="637"/>
        <end position="656"/>
    </location>
</feature>
<dbReference type="SMART" id="SM00474">
    <property type="entry name" value="35EXOc"/>
    <property type="match status" value="1"/>
</dbReference>
<name>A0A2P5WW13_GOSBA</name>
<reference evidence="3 4" key="1">
    <citation type="submission" date="2015-01" db="EMBL/GenBank/DDBJ databases">
        <title>Genome of allotetraploid Gossypium barbadense reveals genomic plasticity and fiber elongation in cotton evolution.</title>
        <authorList>
            <person name="Chen X."/>
            <person name="Liu X."/>
            <person name="Zhao B."/>
            <person name="Zheng H."/>
            <person name="Hu Y."/>
            <person name="Lu G."/>
            <person name="Yang C."/>
            <person name="Chen J."/>
            <person name="Shan C."/>
            <person name="Zhang L."/>
            <person name="Zhou Y."/>
            <person name="Wang L."/>
            <person name="Guo W."/>
            <person name="Bai Y."/>
            <person name="Ruan J."/>
            <person name="Shangguan X."/>
            <person name="Mao Y."/>
            <person name="Jiang J."/>
            <person name="Zhu Y."/>
            <person name="Lei J."/>
            <person name="Kang H."/>
            <person name="Chen S."/>
            <person name="He X."/>
            <person name="Wang R."/>
            <person name="Wang Y."/>
            <person name="Chen J."/>
            <person name="Wang L."/>
            <person name="Yu S."/>
            <person name="Wang B."/>
            <person name="Wei J."/>
            <person name="Song S."/>
            <person name="Lu X."/>
            <person name="Gao Z."/>
            <person name="Gu W."/>
            <person name="Deng X."/>
            <person name="Ma D."/>
            <person name="Wang S."/>
            <person name="Liang W."/>
            <person name="Fang L."/>
            <person name="Cai C."/>
            <person name="Zhu X."/>
            <person name="Zhou B."/>
            <person name="Zhang Y."/>
            <person name="Chen Z."/>
            <person name="Xu S."/>
            <person name="Zhu R."/>
            <person name="Wang S."/>
            <person name="Zhang T."/>
            <person name="Zhao G."/>
        </authorList>
    </citation>
    <scope>NUCLEOTIDE SEQUENCE [LARGE SCALE GENOMIC DNA]</scope>
    <source>
        <strain evidence="4">cv. Xinhai21</strain>
        <tissue evidence="3">Leaf</tissue>
    </source>
</reference>
<dbReference type="Pfam" id="PF01612">
    <property type="entry name" value="DNA_pol_A_exo1"/>
    <property type="match status" value="1"/>
</dbReference>
<dbReference type="SUPFAM" id="SSF53098">
    <property type="entry name" value="Ribonuclease H-like"/>
    <property type="match status" value="1"/>
</dbReference>
<dbReference type="InterPro" id="IPR002562">
    <property type="entry name" value="3'-5'_exonuclease_dom"/>
</dbReference>
<dbReference type="PANTHER" id="PTHR47765">
    <property type="entry name" value="3'-5' EXONUCLEASE DOMAIN-CONTAINING PROTEIN"/>
    <property type="match status" value="1"/>
</dbReference>
<dbReference type="InterPro" id="IPR036397">
    <property type="entry name" value="RNaseH_sf"/>
</dbReference>
<gene>
    <name evidence="3" type="ORF">GOBAR_AA25380</name>
</gene>
<feature type="domain" description="3'-5' exonuclease" evidence="2">
    <location>
        <begin position="417"/>
        <end position="595"/>
    </location>
</feature>
<dbReference type="AlphaFoldDB" id="A0A2P5WW13"/>
<proteinExistence type="predicted"/>